<evidence type="ECO:0000313" key="4">
    <source>
        <dbReference type="Proteomes" id="UP000235145"/>
    </source>
</evidence>
<dbReference type="GO" id="GO:2000028">
    <property type="term" value="P:regulation of photoperiodism, flowering"/>
    <property type="evidence" value="ECO:0007669"/>
    <property type="project" value="InterPro"/>
</dbReference>
<dbReference type="InterPro" id="IPR036322">
    <property type="entry name" value="WD40_repeat_dom_sf"/>
</dbReference>
<keyword evidence="4" id="KW-1185">Reference proteome</keyword>
<dbReference type="InterPro" id="IPR015943">
    <property type="entry name" value="WD40/YVTN_repeat-like_dom_sf"/>
</dbReference>
<dbReference type="Proteomes" id="UP000235145">
    <property type="component" value="Unassembled WGS sequence"/>
</dbReference>
<protein>
    <submittedName>
        <fullName evidence="3">Uncharacterized protein</fullName>
    </submittedName>
</protein>
<dbReference type="InterPro" id="IPR001680">
    <property type="entry name" value="WD40_rpt"/>
</dbReference>
<reference evidence="3 4" key="1">
    <citation type="journal article" date="2017" name="Nat. Commun.">
        <title>Genome assembly with in vitro proximity ligation data and whole-genome triplication in lettuce.</title>
        <authorList>
            <person name="Reyes-Chin-Wo S."/>
            <person name="Wang Z."/>
            <person name="Yang X."/>
            <person name="Kozik A."/>
            <person name="Arikit S."/>
            <person name="Song C."/>
            <person name="Xia L."/>
            <person name="Froenicke L."/>
            <person name="Lavelle D.O."/>
            <person name="Truco M.J."/>
            <person name="Xia R."/>
            <person name="Zhu S."/>
            <person name="Xu C."/>
            <person name="Xu H."/>
            <person name="Xu X."/>
            <person name="Cox K."/>
            <person name="Korf I."/>
            <person name="Meyers B.C."/>
            <person name="Michelmore R.W."/>
        </authorList>
    </citation>
    <scope>NUCLEOTIDE SEQUENCE [LARGE SCALE GENOMIC DNA]</scope>
    <source>
        <strain evidence="4">cv. Salinas</strain>
        <tissue evidence="3">Seedlings</tissue>
    </source>
</reference>
<accession>A0A9R1WHS3</accession>
<name>A0A9R1WHS3_LACSA</name>
<dbReference type="PROSITE" id="PS50294">
    <property type="entry name" value="WD_REPEATS_REGION"/>
    <property type="match status" value="1"/>
</dbReference>
<dbReference type="Pfam" id="PF00400">
    <property type="entry name" value="WD40"/>
    <property type="match status" value="1"/>
</dbReference>
<feature type="repeat" description="WD" evidence="1">
    <location>
        <begin position="278"/>
        <end position="319"/>
    </location>
</feature>
<proteinExistence type="predicted"/>
<dbReference type="PRINTS" id="PR02081">
    <property type="entry name" value="GIGANTEA"/>
</dbReference>
<dbReference type="SUPFAM" id="SSF50978">
    <property type="entry name" value="WD40 repeat-like"/>
    <property type="match status" value="1"/>
</dbReference>
<sequence length="366" mass="40501">MPVAKATIKATTQGIALMLRAHGPEVEWRICTILEAAYRLIPLSSSIIDLSEIIVATPLQPPILSWNLYIPLLNVPEYLPRRSPSEACLMKIFVATVEAILQRTFPAESTSQQTRKSQFVFGSASKNLAVAELRTMVHSLFLESSAMVELSSQLLFIVLTVCVSHEAQIHVEKKHSYFGPEPEPESESSTQKRTNKQGPVAVFDSYVLAAICAIACELQLFPLISRASNRSNLKHGEKPSHEVKSMNGNGIEIGIGNGFQSILVQVQEDGKLGLKHRLSSHQNPVSFVIWSPDDTMVLTCGNSEVLRLWDVETGTCKHTFGDNSFLVSSCACFPDSKRLVCRSSDPKKGICMWDCEGNEIKAWRRT</sequence>
<organism evidence="3 4">
    <name type="scientific">Lactuca sativa</name>
    <name type="common">Garden lettuce</name>
    <dbReference type="NCBI Taxonomy" id="4236"/>
    <lineage>
        <taxon>Eukaryota</taxon>
        <taxon>Viridiplantae</taxon>
        <taxon>Streptophyta</taxon>
        <taxon>Embryophyta</taxon>
        <taxon>Tracheophyta</taxon>
        <taxon>Spermatophyta</taxon>
        <taxon>Magnoliopsida</taxon>
        <taxon>eudicotyledons</taxon>
        <taxon>Gunneridae</taxon>
        <taxon>Pentapetalae</taxon>
        <taxon>asterids</taxon>
        <taxon>campanulids</taxon>
        <taxon>Asterales</taxon>
        <taxon>Asteraceae</taxon>
        <taxon>Cichorioideae</taxon>
        <taxon>Cichorieae</taxon>
        <taxon>Lactucinae</taxon>
        <taxon>Lactuca</taxon>
    </lineage>
</organism>
<keyword evidence="1" id="KW-0853">WD repeat</keyword>
<comment type="caution">
    <text evidence="3">The sequence shown here is derived from an EMBL/GenBank/DDBJ whole genome shotgun (WGS) entry which is preliminary data.</text>
</comment>
<dbReference type="InterPro" id="IPR026211">
    <property type="entry name" value="GIGANTEA"/>
</dbReference>
<dbReference type="PANTHER" id="PTHR36319">
    <property type="entry name" value="PROTEIN GIGANTEA"/>
    <property type="match status" value="1"/>
</dbReference>
<dbReference type="PANTHER" id="PTHR36319:SF4">
    <property type="entry name" value="GIGANTEA PROTEIN (GI)-RELATED"/>
    <property type="match status" value="1"/>
</dbReference>
<dbReference type="Gene3D" id="2.130.10.10">
    <property type="entry name" value="YVTN repeat-like/Quinoprotein amine dehydrogenase"/>
    <property type="match status" value="1"/>
</dbReference>
<dbReference type="SMART" id="SM00320">
    <property type="entry name" value="WD40"/>
    <property type="match status" value="2"/>
</dbReference>
<evidence type="ECO:0000256" key="2">
    <source>
        <dbReference type="SAM" id="MobiDB-lite"/>
    </source>
</evidence>
<evidence type="ECO:0000313" key="3">
    <source>
        <dbReference type="EMBL" id="KAJ0222383.1"/>
    </source>
</evidence>
<dbReference type="AlphaFoldDB" id="A0A9R1WHS3"/>
<feature type="region of interest" description="Disordered" evidence="2">
    <location>
        <begin position="174"/>
        <end position="195"/>
    </location>
</feature>
<dbReference type="PROSITE" id="PS50082">
    <property type="entry name" value="WD_REPEATS_2"/>
    <property type="match status" value="1"/>
</dbReference>
<dbReference type="EMBL" id="NBSK02000002">
    <property type="protein sequence ID" value="KAJ0222383.1"/>
    <property type="molecule type" value="Genomic_DNA"/>
</dbReference>
<evidence type="ECO:0000256" key="1">
    <source>
        <dbReference type="PROSITE-ProRule" id="PRU00221"/>
    </source>
</evidence>
<gene>
    <name evidence="3" type="ORF">LSAT_V11C200072440</name>
</gene>